<organism evidence="1 2">
    <name type="scientific">Eucalyptus grandis</name>
    <name type="common">Flooded gum</name>
    <dbReference type="NCBI Taxonomy" id="71139"/>
    <lineage>
        <taxon>Eukaryota</taxon>
        <taxon>Viridiplantae</taxon>
        <taxon>Streptophyta</taxon>
        <taxon>Embryophyta</taxon>
        <taxon>Tracheophyta</taxon>
        <taxon>Spermatophyta</taxon>
        <taxon>Magnoliopsida</taxon>
        <taxon>eudicotyledons</taxon>
        <taxon>Gunneridae</taxon>
        <taxon>Pentapetalae</taxon>
        <taxon>rosids</taxon>
        <taxon>malvids</taxon>
        <taxon>Myrtales</taxon>
        <taxon>Myrtaceae</taxon>
        <taxon>Myrtoideae</taxon>
        <taxon>Eucalypteae</taxon>
        <taxon>Eucalyptus</taxon>
    </lineage>
</organism>
<dbReference type="EMBL" id="CM064439">
    <property type="protein sequence ID" value="KAK3430803.1"/>
    <property type="molecule type" value="Genomic_DNA"/>
</dbReference>
<evidence type="ECO:0000313" key="1">
    <source>
        <dbReference type="EMBL" id="KAK3430803.1"/>
    </source>
</evidence>
<sequence length="354" mass="40222">MVRKRDQFWEHAEQVDGKLKCKYCDRIIAAGVSRLKSHLSGIKGRGIEICTNVPENVRADAAEAISGPNKRAKAEASSGKTEESSPKMLISKHSGLNCSHVEIVKKSWDKTGCTLMSDIWCDEKGSFINIFAHSIEGIVLLNALEIPKEELGSGLLWEIVYFVTEKVGANNVLQYITHCPEEEDELGAEVADRIRSSEFWIEGKEVLHALKSIFQVLRLVDSYGATSGFLYAAVEMADDAIRQLYETNECKYQMLRKNFKDWQENIHHPIHAAAAFLNPAYMCSEKFIENQAMKKGMDFILENLVSDEEKENFVDEMLLYRKKVPELFTCTAMTMLRRYHPCEHLSFNQLTALI</sequence>
<name>A0ACC3KWH4_EUCGR</name>
<accession>A0ACC3KWH4</accession>
<comment type="caution">
    <text evidence="1">The sequence shown here is derived from an EMBL/GenBank/DDBJ whole genome shotgun (WGS) entry which is preliminary data.</text>
</comment>
<reference evidence="1 2" key="1">
    <citation type="journal article" date="2014" name="Nature">
        <title>The genome of Eucalyptus grandis.</title>
        <authorList>
            <person name="Myburg A.A."/>
            <person name="Grattapaglia D."/>
            <person name="Tuskan G.A."/>
            <person name="Hellsten U."/>
            <person name="Hayes R.D."/>
            <person name="Grimwood J."/>
            <person name="Jenkins J."/>
            <person name="Lindquist E."/>
            <person name="Tice H."/>
            <person name="Bauer D."/>
            <person name="Goodstein D.M."/>
            <person name="Dubchak I."/>
            <person name="Poliakov A."/>
            <person name="Mizrachi E."/>
            <person name="Kullan A.R."/>
            <person name="Hussey S.G."/>
            <person name="Pinard D."/>
            <person name="van der Merwe K."/>
            <person name="Singh P."/>
            <person name="van Jaarsveld I."/>
            <person name="Silva-Junior O.B."/>
            <person name="Togawa R.C."/>
            <person name="Pappas M.R."/>
            <person name="Faria D.A."/>
            <person name="Sansaloni C.P."/>
            <person name="Petroli C.D."/>
            <person name="Yang X."/>
            <person name="Ranjan P."/>
            <person name="Tschaplinski T.J."/>
            <person name="Ye C.Y."/>
            <person name="Li T."/>
            <person name="Sterck L."/>
            <person name="Vanneste K."/>
            <person name="Murat F."/>
            <person name="Soler M."/>
            <person name="Clemente H.S."/>
            <person name="Saidi N."/>
            <person name="Cassan-Wang H."/>
            <person name="Dunand C."/>
            <person name="Hefer C.A."/>
            <person name="Bornberg-Bauer E."/>
            <person name="Kersting A.R."/>
            <person name="Vining K."/>
            <person name="Amarasinghe V."/>
            <person name="Ranik M."/>
            <person name="Naithani S."/>
            <person name="Elser J."/>
            <person name="Boyd A.E."/>
            <person name="Liston A."/>
            <person name="Spatafora J.W."/>
            <person name="Dharmwardhana P."/>
            <person name="Raja R."/>
            <person name="Sullivan C."/>
            <person name="Romanel E."/>
            <person name="Alves-Ferreira M."/>
            <person name="Kulheim C."/>
            <person name="Foley W."/>
            <person name="Carocha V."/>
            <person name="Paiva J."/>
            <person name="Kudrna D."/>
            <person name="Brommonschenkel S.H."/>
            <person name="Pasquali G."/>
            <person name="Byrne M."/>
            <person name="Rigault P."/>
            <person name="Tibbits J."/>
            <person name="Spokevicius A."/>
            <person name="Jones R.C."/>
            <person name="Steane D.A."/>
            <person name="Vaillancourt R.E."/>
            <person name="Potts B.M."/>
            <person name="Joubert F."/>
            <person name="Barry K."/>
            <person name="Pappas G.J."/>
            <person name="Strauss S.H."/>
            <person name="Jaiswal P."/>
            <person name="Grima-Pettenati J."/>
            <person name="Salse J."/>
            <person name="Van de Peer Y."/>
            <person name="Rokhsar D.S."/>
            <person name="Schmutz J."/>
        </authorList>
    </citation>
    <scope>NUCLEOTIDE SEQUENCE [LARGE SCALE GENOMIC DNA]</scope>
    <source>
        <strain evidence="2">cv. BRASUZ1</strain>
        <tissue evidence="1">Leaf extractions</tissue>
    </source>
</reference>
<evidence type="ECO:0000313" key="2">
    <source>
        <dbReference type="Proteomes" id="UP000030711"/>
    </source>
</evidence>
<proteinExistence type="predicted"/>
<gene>
    <name evidence="1" type="ORF">EUGRSUZ_E02336</name>
</gene>
<keyword evidence="2" id="KW-1185">Reference proteome</keyword>
<protein>
    <submittedName>
        <fullName evidence="1">Uncharacterized protein</fullName>
    </submittedName>
</protein>
<dbReference type="Proteomes" id="UP000030711">
    <property type="component" value="Chromosome 5"/>
</dbReference>